<dbReference type="EMBL" id="MN740350">
    <property type="protein sequence ID" value="QHU01871.1"/>
    <property type="molecule type" value="Genomic_DNA"/>
</dbReference>
<name>A0A6C0JAQ3_9ZZZZ</name>
<organism evidence="1">
    <name type="scientific">viral metagenome</name>
    <dbReference type="NCBI Taxonomy" id="1070528"/>
    <lineage>
        <taxon>unclassified sequences</taxon>
        <taxon>metagenomes</taxon>
        <taxon>organismal metagenomes</taxon>
    </lineage>
</organism>
<accession>A0A6C0JAQ3</accession>
<sequence length="33" mass="4159">MFMCLLLFCRNKTPHCFFNCIDDILYIYYKIYL</sequence>
<protein>
    <submittedName>
        <fullName evidence="1">Uncharacterized protein</fullName>
    </submittedName>
</protein>
<dbReference type="AlphaFoldDB" id="A0A6C0JAQ3"/>
<proteinExistence type="predicted"/>
<reference evidence="1" key="1">
    <citation type="journal article" date="2020" name="Nature">
        <title>Giant virus diversity and host interactions through global metagenomics.</title>
        <authorList>
            <person name="Schulz F."/>
            <person name="Roux S."/>
            <person name="Paez-Espino D."/>
            <person name="Jungbluth S."/>
            <person name="Walsh D.A."/>
            <person name="Denef V.J."/>
            <person name="McMahon K.D."/>
            <person name="Konstantinidis K.T."/>
            <person name="Eloe-Fadrosh E.A."/>
            <person name="Kyrpides N.C."/>
            <person name="Woyke T."/>
        </authorList>
    </citation>
    <scope>NUCLEOTIDE SEQUENCE</scope>
    <source>
        <strain evidence="1">GVMAG-M-3300025880-56</strain>
    </source>
</reference>
<evidence type="ECO:0000313" key="1">
    <source>
        <dbReference type="EMBL" id="QHU01871.1"/>
    </source>
</evidence>